<name>A0A6A5QE23_AMPQU</name>
<feature type="compositionally biased region" description="Polar residues" evidence="9">
    <location>
        <begin position="350"/>
        <end position="368"/>
    </location>
</feature>
<evidence type="ECO:0000256" key="1">
    <source>
        <dbReference type="ARBA" id="ARBA00004123"/>
    </source>
</evidence>
<feature type="region of interest" description="Disordered" evidence="9">
    <location>
        <begin position="192"/>
        <end position="255"/>
    </location>
</feature>
<keyword evidence="6" id="KW-0805">Transcription regulation</keyword>
<keyword evidence="11" id="KW-1185">Reference proteome</keyword>
<sequence length="414" mass="43976">MSPTVDAYYPATLPVSASRKCRWARSLLSTTCSPIAPPDTRDTTHAPAATAASKPDLPASQESLCSAVSSTFSAPKLPSSSSNLSTSTTTDADPPSPPSTHVAAAAAASPMPPGSPAAQGFKRTADGALKGEDKAAAPPGGRPFAYAHKRNKSMDTHRIGEVRGPLSAQLKTRLSYAMVKVQNGWEKQSLDELEEVHSQRGSPNSAPGRTDRLAFGSPSTFPRQRRPSGVSDNSDPMLMSPASDPSGAHLASSSSYWRTTSRPTLDAAANLISVTGAQHGLRLAPAPEIQPGRRRRSSASHPPPPLLGAGQRKHSSDMGAGPRTPATPRAGILRMPSQQAEKDAVDTLLFMSSPNNSQRFPHTSQTAPSPLRADAPQRRVMFDAYPPQERRIVYQPQMPPPQHHYGHYAAHPAR</sequence>
<dbReference type="GO" id="GO:0033309">
    <property type="term" value="C:SBF transcription complex"/>
    <property type="evidence" value="ECO:0007669"/>
    <property type="project" value="TreeGrafter"/>
</dbReference>
<accession>A0A6A5QE23</accession>
<evidence type="ECO:0000313" key="10">
    <source>
        <dbReference type="EMBL" id="KAF1913050.1"/>
    </source>
</evidence>
<dbReference type="PANTHER" id="PTHR28246">
    <property type="entry name" value="G1-SPECIFIC TRANSCRIPTIONAL REPRESSOR WHI5-RELATED"/>
    <property type="match status" value="1"/>
</dbReference>
<evidence type="ECO:0000256" key="9">
    <source>
        <dbReference type="SAM" id="MobiDB-lite"/>
    </source>
</evidence>
<keyword evidence="7" id="KW-0804">Transcription</keyword>
<dbReference type="InterPro" id="IPR013734">
    <property type="entry name" value="TF_Nrm1/Whi5"/>
</dbReference>
<protein>
    <recommendedName>
        <fullName evidence="12">Cyclin-dependent kinase</fullName>
    </recommendedName>
</protein>
<feature type="region of interest" description="Disordered" evidence="9">
    <location>
        <begin position="31"/>
        <end position="158"/>
    </location>
</feature>
<evidence type="ECO:0000256" key="3">
    <source>
        <dbReference type="ARBA" id="ARBA00006922"/>
    </source>
</evidence>
<keyword evidence="8" id="KW-0539">Nucleus</keyword>
<keyword evidence="5" id="KW-0678">Repressor</keyword>
<reference evidence="10" key="1">
    <citation type="journal article" date="2020" name="Stud. Mycol.">
        <title>101 Dothideomycetes genomes: a test case for predicting lifestyles and emergence of pathogens.</title>
        <authorList>
            <person name="Haridas S."/>
            <person name="Albert R."/>
            <person name="Binder M."/>
            <person name="Bloem J."/>
            <person name="Labutti K."/>
            <person name="Salamov A."/>
            <person name="Andreopoulos B."/>
            <person name="Baker S."/>
            <person name="Barry K."/>
            <person name="Bills G."/>
            <person name="Bluhm B."/>
            <person name="Cannon C."/>
            <person name="Castanera R."/>
            <person name="Culley D."/>
            <person name="Daum C."/>
            <person name="Ezra D."/>
            <person name="Gonzalez J."/>
            <person name="Henrissat B."/>
            <person name="Kuo A."/>
            <person name="Liang C."/>
            <person name="Lipzen A."/>
            <person name="Lutzoni F."/>
            <person name="Magnuson J."/>
            <person name="Mondo S."/>
            <person name="Nolan M."/>
            <person name="Ohm R."/>
            <person name="Pangilinan J."/>
            <person name="Park H.-J."/>
            <person name="Ramirez L."/>
            <person name="Alfaro M."/>
            <person name="Sun H."/>
            <person name="Tritt A."/>
            <person name="Yoshinaga Y."/>
            <person name="Zwiers L.-H."/>
            <person name="Turgeon B."/>
            <person name="Goodwin S."/>
            <person name="Spatafora J."/>
            <person name="Crous P."/>
            <person name="Grigoriev I."/>
        </authorList>
    </citation>
    <scope>NUCLEOTIDE SEQUENCE</scope>
    <source>
        <strain evidence="10">HMLAC05119</strain>
    </source>
</reference>
<dbReference type="GO" id="GO:0003712">
    <property type="term" value="F:transcription coregulator activity"/>
    <property type="evidence" value="ECO:0007669"/>
    <property type="project" value="TreeGrafter"/>
</dbReference>
<dbReference type="PANTHER" id="PTHR28246:SF1">
    <property type="entry name" value="G1-SPECIFIC TRANSCRIPTIONAL REPRESSOR WHI5-RELATED"/>
    <property type="match status" value="1"/>
</dbReference>
<evidence type="ECO:0000256" key="5">
    <source>
        <dbReference type="ARBA" id="ARBA00022491"/>
    </source>
</evidence>
<evidence type="ECO:0000256" key="6">
    <source>
        <dbReference type="ARBA" id="ARBA00023015"/>
    </source>
</evidence>
<dbReference type="GO" id="GO:0000082">
    <property type="term" value="P:G1/S transition of mitotic cell cycle"/>
    <property type="evidence" value="ECO:0007669"/>
    <property type="project" value="InterPro"/>
</dbReference>
<dbReference type="AlphaFoldDB" id="A0A6A5QE23"/>
<proteinExistence type="inferred from homology"/>
<dbReference type="OrthoDB" id="2359117at2759"/>
<evidence type="ECO:0008006" key="12">
    <source>
        <dbReference type="Google" id="ProtNLM"/>
    </source>
</evidence>
<feature type="region of interest" description="Disordered" evidence="9">
    <location>
        <begin position="282"/>
        <end position="378"/>
    </location>
</feature>
<feature type="compositionally biased region" description="Basic and acidic residues" evidence="9">
    <location>
        <begin position="123"/>
        <end position="135"/>
    </location>
</feature>
<evidence type="ECO:0000256" key="4">
    <source>
        <dbReference type="ARBA" id="ARBA00022490"/>
    </source>
</evidence>
<dbReference type="GO" id="GO:0005737">
    <property type="term" value="C:cytoplasm"/>
    <property type="evidence" value="ECO:0007669"/>
    <property type="project" value="UniProtKB-SubCell"/>
</dbReference>
<keyword evidence="4" id="KW-0963">Cytoplasm</keyword>
<dbReference type="Proteomes" id="UP000800096">
    <property type="component" value="Unassembled WGS sequence"/>
</dbReference>
<comment type="subcellular location">
    <subcellularLocation>
        <location evidence="2">Cytoplasm</location>
    </subcellularLocation>
    <subcellularLocation>
        <location evidence="1">Nucleus</location>
    </subcellularLocation>
</comment>
<feature type="compositionally biased region" description="Low complexity" evidence="9">
    <location>
        <begin position="69"/>
        <end position="109"/>
    </location>
</feature>
<evidence type="ECO:0000256" key="2">
    <source>
        <dbReference type="ARBA" id="ARBA00004496"/>
    </source>
</evidence>
<dbReference type="EMBL" id="ML979139">
    <property type="protein sequence ID" value="KAF1913050.1"/>
    <property type="molecule type" value="Genomic_DNA"/>
</dbReference>
<comment type="similarity">
    <text evidence="3">Belongs to the WHI5/NRM1 family.</text>
</comment>
<feature type="region of interest" description="Disordered" evidence="9">
    <location>
        <begin position="392"/>
        <end position="414"/>
    </location>
</feature>
<evidence type="ECO:0000256" key="8">
    <source>
        <dbReference type="ARBA" id="ARBA00023242"/>
    </source>
</evidence>
<evidence type="ECO:0000256" key="7">
    <source>
        <dbReference type="ARBA" id="ARBA00023163"/>
    </source>
</evidence>
<organism evidence="10 11">
    <name type="scientific">Ampelomyces quisqualis</name>
    <name type="common">Powdery mildew agent</name>
    <dbReference type="NCBI Taxonomy" id="50730"/>
    <lineage>
        <taxon>Eukaryota</taxon>
        <taxon>Fungi</taxon>
        <taxon>Dikarya</taxon>
        <taxon>Ascomycota</taxon>
        <taxon>Pezizomycotina</taxon>
        <taxon>Dothideomycetes</taxon>
        <taxon>Pleosporomycetidae</taxon>
        <taxon>Pleosporales</taxon>
        <taxon>Pleosporineae</taxon>
        <taxon>Phaeosphaeriaceae</taxon>
        <taxon>Ampelomyces</taxon>
    </lineage>
</organism>
<dbReference type="Pfam" id="PF08528">
    <property type="entry name" value="Whi5"/>
    <property type="match status" value="1"/>
</dbReference>
<dbReference type="InterPro" id="IPR039198">
    <property type="entry name" value="Srl3/Whi5"/>
</dbReference>
<gene>
    <name evidence="10" type="ORF">BDU57DRAFT_503823</name>
</gene>
<evidence type="ECO:0000313" key="11">
    <source>
        <dbReference type="Proteomes" id="UP000800096"/>
    </source>
</evidence>